<dbReference type="AlphaFoldDB" id="A0A077ZST3"/>
<sequence length="622" mass="72374">MKIKVHPRLRPYLSKHFIKQLPKITIPVNLNLVAFKQYWEKCSLTLKRNSLIFFSKDLIDLINKTNNRLLYCDLLSKKQQSISNSSISGTQQTQKSVDYQLLNAFEMLWNIENTQKENNTNNNSGKKSGDSNTTLATQGSNVAEDNLDLVKILSHTPDILSTSTDANQNFGTSKVQGHALTIKDEYLSQLIDLCREATCSGFLESTSDSFIYSTETNEKLCVVQEELLFKAINASDIKIWEDFEFILGFIIENRLVQFYQTYLDNEYQRKWKKIDQELLSIQEINAGASQGPILKSKKNKTKKARRKQKVYNEGGAVNPSSQLILNTDQDQSENHSLARLKKIQGKLQFSDKKRKPLPRFEKFKIPIDFRREEFSLDFTSSYSDKSTSDNFVSDEDYIQKHRLTRKNLKPLELEYQKSRNTGGCSNNSKELSSSKNQANLNTGKFYWYLPQIIPIKEKVHRANFDEDDDVSSESSLDSSENEEALEQYMQECYYHTYQMFESQARQQNHVLDIFNFNPNSLWQNIYMHNQQMDQLLATTIGGQNHHTQFNQQQQYWEYPSQNQTQPHYNNSHHQNTMFTNQIPQPQTHMNHHHTLQTMTIAPQQYGVAQNLSFQQRGPQQYN</sequence>
<accession>A0A077ZST3</accession>
<protein>
    <submittedName>
        <fullName evidence="2">Uncharacterized protein</fullName>
    </submittedName>
</protein>
<evidence type="ECO:0000313" key="3">
    <source>
        <dbReference type="Proteomes" id="UP000039865"/>
    </source>
</evidence>
<dbReference type="OrthoDB" id="10610445at2759"/>
<gene>
    <name evidence="2" type="primary">Contig14685.g15642</name>
    <name evidence="2" type="ORF">STYLEM_1329</name>
</gene>
<dbReference type="InParanoid" id="A0A077ZST3"/>
<proteinExistence type="predicted"/>
<feature type="region of interest" description="Disordered" evidence="1">
    <location>
        <begin position="116"/>
        <end position="137"/>
    </location>
</feature>
<reference evidence="2 3" key="1">
    <citation type="submission" date="2014-06" db="EMBL/GenBank/DDBJ databases">
        <authorList>
            <person name="Swart Estienne"/>
        </authorList>
    </citation>
    <scope>NUCLEOTIDE SEQUENCE [LARGE SCALE GENOMIC DNA]</scope>
    <source>
        <strain evidence="2 3">130c</strain>
    </source>
</reference>
<feature type="compositionally biased region" description="Low complexity" evidence="1">
    <location>
        <begin position="116"/>
        <end position="133"/>
    </location>
</feature>
<name>A0A077ZST3_STYLE</name>
<evidence type="ECO:0000313" key="2">
    <source>
        <dbReference type="EMBL" id="CDW72370.1"/>
    </source>
</evidence>
<organism evidence="2 3">
    <name type="scientific">Stylonychia lemnae</name>
    <name type="common">Ciliate</name>
    <dbReference type="NCBI Taxonomy" id="5949"/>
    <lineage>
        <taxon>Eukaryota</taxon>
        <taxon>Sar</taxon>
        <taxon>Alveolata</taxon>
        <taxon>Ciliophora</taxon>
        <taxon>Intramacronucleata</taxon>
        <taxon>Spirotrichea</taxon>
        <taxon>Stichotrichia</taxon>
        <taxon>Sporadotrichida</taxon>
        <taxon>Oxytrichidae</taxon>
        <taxon>Stylonychinae</taxon>
        <taxon>Stylonychia</taxon>
    </lineage>
</organism>
<evidence type="ECO:0000256" key="1">
    <source>
        <dbReference type="SAM" id="MobiDB-lite"/>
    </source>
</evidence>
<keyword evidence="3" id="KW-1185">Reference proteome</keyword>
<dbReference type="EMBL" id="CCKQ01001270">
    <property type="protein sequence ID" value="CDW72370.1"/>
    <property type="molecule type" value="Genomic_DNA"/>
</dbReference>
<dbReference type="Proteomes" id="UP000039865">
    <property type="component" value="Unassembled WGS sequence"/>
</dbReference>